<keyword evidence="5 6" id="KW-0472">Membrane</keyword>
<feature type="transmembrane region" description="Helical" evidence="6">
    <location>
        <begin position="128"/>
        <end position="146"/>
    </location>
</feature>
<evidence type="ECO:0000256" key="4">
    <source>
        <dbReference type="ARBA" id="ARBA00022989"/>
    </source>
</evidence>
<accession>A0ABD3MX47</accession>
<comment type="subcellular location">
    <subcellularLocation>
        <location evidence="1">Cell membrane</location>
        <topology evidence="1">Multi-pass membrane protein</topology>
    </subcellularLocation>
</comment>
<evidence type="ECO:0000256" key="3">
    <source>
        <dbReference type="ARBA" id="ARBA00022692"/>
    </source>
</evidence>
<evidence type="ECO:0000313" key="7">
    <source>
        <dbReference type="EMBL" id="KAL3766536.1"/>
    </source>
</evidence>
<proteinExistence type="predicted"/>
<evidence type="ECO:0000256" key="2">
    <source>
        <dbReference type="ARBA" id="ARBA00022475"/>
    </source>
</evidence>
<reference evidence="7 8" key="1">
    <citation type="submission" date="2024-10" db="EMBL/GenBank/DDBJ databases">
        <title>Updated reference genomes for cyclostephanoid diatoms.</title>
        <authorList>
            <person name="Roberts W.R."/>
            <person name="Alverson A.J."/>
        </authorList>
    </citation>
    <scope>NUCLEOTIDE SEQUENCE [LARGE SCALE GENOMIC DNA]</scope>
    <source>
        <strain evidence="7 8">AJA010-31</strain>
    </source>
</reference>
<dbReference type="Proteomes" id="UP001530400">
    <property type="component" value="Unassembled WGS sequence"/>
</dbReference>
<dbReference type="InterPro" id="IPR020966">
    <property type="entry name" value="ALMT"/>
</dbReference>
<dbReference type="Pfam" id="PF11744">
    <property type="entry name" value="ALMT"/>
    <property type="match status" value="1"/>
</dbReference>
<gene>
    <name evidence="7" type="ORF">ACHAWO_009350</name>
</gene>
<keyword evidence="2" id="KW-1003">Cell membrane</keyword>
<dbReference type="GO" id="GO:0005886">
    <property type="term" value="C:plasma membrane"/>
    <property type="evidence" value="ECO:0007669"/>
    <property type="project" value="UniProtKB-SubCell"/>
</dbReference>
<comment type="caution">
    <text evidence="7">The sequence shown here is derived from an EMBL/GenBank/DDBJ whole genome shotgun (WGS) entry which is preliminary data.</text>
</comment>
<feature type="transmembrane region" description="Helical" evidence="6">
    <location>
        <begin position="559"/>
        <end position="577"/>
    </location>
</feature>
<dbReference type="EMBL" id="JALLPJ020001384">
    <property type="protein sequence ID" value="KAL3766536.1"/>
    <property type="molecule type" value="Genomic_DNA"/>
</dbReference>
<evidence type="ECO:0000256" key="5">
    <source>
        <dbReference type="ARBA" id="ARBA00023136"/>
    </source>
</evidence>
<dbReference type="PANTHER" id="PTHR30509">
    <property type="entry name" value="P-HYDROXYBENZOIC ACID EFFLUX PUMP SUBUNIT-RELATED"/>
    <property type="match status" value="1"/>
</dbReference>
<dbReference type="PANTHER" id="PTHR30509:SF9">
    <property type="entry name" value="MULTIDRUG RESISTANCE PROTEIN MDTO"/>
    <property type="match status" value="1"/>
</dbReference>
<keyword evidence="4 6" id="KW-1133">Transmembrane helix</keyword>
<organism evidence="7 8">
    <name type="scientific">Cyclotella atomus</name>
    <dbReference type="NCBI Taxonomy" id="382360"/>
    <lineage>
        <taxon>Eukaryota</taxon>
        <taxon>Sar</taxon>
        <taxon>Stramenopiles</taxon>
        <taxon>Ochrophyta</taxon>
        <taxon>Bacillariophyta</taxon>
        <taxon>Coscinodiscophyceae</taxon>
        <taxon>Thalassiosirophycidae</taxon>
        <taxon>Stephanodiscales</taxon>
        <taxon>Stephanodiscaceae</taxon>
        <taxon>Cyclotella</taxon>
    </lineage>
</organism>
<protein>
    <submittedName>
        <fullName evidence="7">Uncharacterized protein</fullName>
    </submittedName>
</protein>
<feature type="transmembrane region" description="Helical" evidence="6">
    <location>
        <begin position="614"/>
        <end position="633"/>
    </location>
</feature>
<feature type="transmembrane region" description="Helical" evidence="6">
    <location>
        <begin position="104"/>
        <end position="122"/>
    </location>
</feature>
<keyword evidence="3 6" id="KW-0812">Transmembrane</keyword>
<dbReference type="AlphaFoldDB" id="A0ABD3MX47"/>
<name>A0ABD3MX47_9STRA</name>
<feature type="transmembrane region" description="Helical" evidence="6">
    <location>
        <begin position="181"/>
        <end position="205"/>
    </location>
</feature>
<evidence type="ECO:0000256" key="6">
    <source>
        <dbReference type="SAM" id="Phobius"/>
    </source>
</evidence>
<sequence length="907" mass="100880">MTEESSSRNRGRRSSMRLSIDTFLTDRNIPSCSSICITPTPEFQSRIGEATRALFAALISITILILPGEAIFPSPWLGTVLVMRTLGITLGDTIISTRSVFKPMIPVAGIGFGIALMLDWLNTKMYSIFLPFVVAIGTLVIMLCPWPFLTKKNLMLVVFYLMVASPLSIRNEQQEEQLPEWFLASFIATVTIGLFVSAGVHLILLSAPRSTAATRLSLNTMKELRCTTHNLLSSISLYASNLGKDAQEVMRARSLIEFYVSTRKQQLKTLSGYTDAIRAESFVMNILRLVSCNNLRYYHANKVEEFVQCAKKQQHHAEIIFLSSGSLLPGEEYTHMNETVRYLKAMLSDHLGIAVEQLASEFHQAESCYFFSDDGHCQTSIDSLQMSLGEYILAMKKSFIDSDKLTSTDELDINTTSRSLIGPKIRVRAVQISVYNFVHELIDTMLQEDDEKAPVVSVESIGSSLKSGLTMPWLHSNPSKLRLALKTALAMSLASLWVSIPHLREYVAYPNSMWVGITVAVISLENTGSSVIKCIDRLWGTLVAGAYALLVAKLLPFEIMYVGIASYAIFAFVAILLKNPERSYASECAVTSLASILFGSFYNEIDVNQYVTQRIMLIFIGVITFLFVELALFSRSSRIIVEACALKWFNDLQRFLTDASEACSSISRFHCNDCEVPVSLLNEPLFMLRKGHKDMASFTSNLADELSQLKDTVTIAKGELYPAIVEPSLGLHAKLYGLGYEKLLYEQERCASQLQVLITCINSLIGYYSILSQDAKVRELQRPELIAEIINQVSVQLQTCIYGMKAVFPSGLCEPSSTRISDIIASLSSFRSFEAVRVSILTKSIAESHAEYYKLMISSDEASHVTGFRTAVALAASAVLTIAQTLQLCGLYLEEIVRHFPVEIQGR</sequence>
<evidence type="ECO:0000256" key="1">
    <source>
        <dbReference type="ARBA" id="ARBA00004651"/>
    </source>
</evidence>
<feature type="transmembrane region" description="Helical" evidence="6">
    <location>
        <begin position="53"/>
        <end position="70"/>
    </location>
</feature>
<evidence type="ECO:0000313" key="8">
    <source>
        <dbReference type="Proteomes" id="UP001530400"/>
    </source>
</evidence>
<keyword evidence="8" id="KW-1185">Reference proteome</keyword>